<gene>
    <name evidence="1" type="ORF">LSAT_V11C400186090</name>
</gene>
<dbReference type="AlphaFoldDB" id="A0A9R1VRT5"/>
<dbReference type="InterPro" id="IPR044218">
    <property type="entry name" value="SWEETIE"/>
</dbReference>
<protein>
    <submittedName>
        <fullName evidence="1">Uncharacterized protein</fullName>
    </submittedName>
</protein>
<sequence length="258" mass="28339">MPSSQYSRLAEDSPFSHTRRVAVVPTLRQGNFFLTHKQSVSYQIEKLDESWWNLYGSLWVVISEMHGKGPTCESQRRASSEGLGLLARLGNDMFTARLTRSLLNDVTGAPEHYVGSIALALGCIQRSAGGMALLSLVPSTVHSISSLAKSSIANLQVWALHGLLLRIEATDLSYVSQVQVVLQQGVGRLINEIVAVLGLELHPGCIFFSCCKSVITEISTQQETTTLLELSMDAAREVLIKFNVPEEQIAKLTRWVKG</sequence>
<dbReference type="PANTHER" id="PTHR46975">
    <property type="entry name" value="PROTEIN SWEETIE"/>
    <property type="match status" value="1"/>
</dbReference>
<dbReference type="GO" id="GO:0005975">
    <property type="term" value="P:carbohydrate metabolic process"/>
    <property type="evidence" value="ECO:0007669"/>
    <property type="project" value="InterPro"/>
</dbReference>
<comment type="caution">
    <text evidence="1">The sequence shown here is derived from an EMBL/GenBank/DDBJ whole genome shotgun (WGS) entry which is preliminary data.</text>
</comment>
<proteinExistence type="predicted"/>
<dbReference type="EMBL" id="NBSK02000004">
    <property type="protein sequence ID" value="KAJ0209543.1"/>
    <property type="molecule type" value="Genomic_DNA"/>
</dbReference>
<evidence type="ECO:0000313" key="2">
    <source>
        <dbReference type="Proteomes" id="UP000235145"/>
    </source>
</evidence>
<evidence type="ECO:0000313" key="1">
    <source>
        <dbReference type="EMBL" id="KAJ0209543.1"/>
    </source>
</evidence>
<dbReference type="Proteomes" id="UP000235145">
    <property type="component" value="Unassembled WGS sequence"/>
</dbReference>
<organism evidence="1 2">
    <name type="scientific">Lactuca sativa</name>
    <name type="common">Garden lettuce</name>
    <dbReference type="NCBI Taxonomy" id="4236"/>
    <lineage>
        <taxon>Eukaryota</taxon>
        <taxon>Viridiplantae</taxon>
        <taxon>Streptophyta</taxon>
        <taxon>Embryophyta</taxon>
        <taxon>Tracheophyta</taxon>
        <taxon>Spermatophyta</taxon>
        <taxon>Magnoliopsida</taxon>
        <taxon>eudicotyledons</taxon>
        <taxon>Gunneridae</taxon>
        <taxon>Pentapetalae</taxon>
        <taxon>asterids</taxon>
        <taxon>campanulids</taxon>
        <taxon>Asterales</taxon>
        <taxon>Asteraceae</taxon>
        <taxon>Cichorioideae</taxon>
        <taxon>Cichorieae</taxon>
        <taxon>Lactucinae</taxon>
        <taxon>Lactuca</taxon>
    </lineage>
</organism>
<dbReference type="PANTHER" id="PTHR46975:SF2">
    <property type="entry name" value="PROTEIN SWEETIE"/>
    <property type="match status" value="1"/>
</dbReference>
<name>A0A9R1VRT5_LACSA</name>
<keyword evidence="2" id="KW-1185">Reference proteome</keyword>
<accession>A0A9R1VRT5</accession>
<reference evidence="1 2" key="1">
    <citation type="journal article" date="2017" name="Nat. Commun.">
        <title>Genome assembly with in vitro proximity ligation data and whole-genome triplication in lettuce.</title>
        <authorList>
            <person name="Reyes-Chin-Wo S."/>
            <person name="Wang Z."/>
            <person name="Yang X."/>
            <person name="Kozik A."/>
            <person name="Arikit S."/>
            <person name="Song C."/>
            <person name="Xia L."/>
            <person name="Froenicke L."/>
            <person name="Lavelle D.O."/>
            <person name="Truco M.J."/>
            <person name="Xia R."/>
            <person name="Zhu S."/>
            <person name="Xu C."/>
            <person name="Xu H."/>
            <person name="Xu X."/>
            <person name="Cox K."/>
            <person name="Korf I."/>
            <person name="Meyers B.C."/>
            <person name="Michelmore R.W."/>
        </authorList>
    </citation>
    <scope>NUCLEOTIDE SEQUENCE [LARGE SCALE GENOMIC DNA]</scope>
    <source>
        <strain evidence="2">cv. Salinas</strain>
        <tissue evidence="1">Seedlings</tissue>
    </source>
</reference>